<dbReference type="InterPro" id="IPR005467">
    <property type="entry name" value="His_kinase_dom"/>
</dbReference>
<dbReference type="InterPro" id="IPR004358">
    <property type="entry name" value="Sig_transdc_His_kin-like_C"/>
</dbReference>
<dbReference type="Gene3D" id="3.30.450.20">
    <property type="entry name" value="PAS domain"/>
    <property type="match status" value="3"/>
</dbReference>
<dbReference type="Proteomes" id="UP000275281">
    <property type="component" value="Unassembled WGS sequence"/>
</dbReference>
<dbReference type="CDD" id="cd00082">
    <property type="entry name" value="HisKA"/>
    <property type="match status" value="1"/>
</dbReference>
<dbReference type="PANTHER" id="PTHR43304:SF1">
    <property type="entry name" value="PAC DOMAIN-CONTAINING PROTEIN"/>
    <property type="match status" value="1"/>
</dbReference>
<dbReference type="PRINTS" id="PR00344">
    <property type="entry name" value="BCTRLSENSOR"/>
</dbReference>
<evidence type="ECO:0000256" key="2">
    <source>
        <dbReference type="ARBA" id="ARBA00012438"/>
    </source>
</evidence>
<evidence type="ECO:0000313" key="11">
    <source>
        <dbReference type="EMBL" id="RPJ68344.1"/>
    </source>
</evidence>
<dbReference type="Gene3D" id="3.30.565.10">
    <property type="entry name" value="Histidine kinase-like ATPase, C-terminal domain"/>
    <property type="match status" value="1"/>
</dbReference>
<dbReference type="InterPro" id="IPR013656">
    <property type="entry name" value="PAS_4"/>
</dbReference>
<dbReference type="Pfam" id="PF02518">
    <property type="entry name" value="HATPase_c"/>
    <property type="match status" value="1"/>
</dbReference>
<dbReference type="PROSITE" id="PS50112">
    <property type="entry name" value="PAS"/>
    <property type="match status" value="1"/>
</dbReference>
<dbReference type="InterPro" id="IPR013655">
    <property type="entry name" value="PAS_fold_3"/>
</dbReference>
<feature type="modified residue" description="4-aspartylphosphate" evidence="6">
    <location>
        <position position="665"/>
    </location>
</feature>
<evidence type="ECO:0000256" key="6">
    <source>
        <dbReference type="PROSITE-ProRule" id="PRU00169"/>
    </source>
</evidence>
<dbReference type="SUPFAM" id="SSF55785">
    <property type="entry name" value="PYP-like sensor domain (PAS domain)"/>
    <property type="match status" value="3"/>
</dbReference>
<feature type="domain" description="PAS" evidence="9">
    <location>
        <begin position="9"/>
        <end position="46"/>
    </location>
</feature>
<dbReference type="RefSeq" id="WP_124026345.1">
    <property type="nucleotide sequence ID" value="NZ_JBHRSN010000005.1"/>
</dbReference>
<evidence type="ECO:0000259" key="7">
    <source>
        <dbReference type="PROSITE" id="PS50109"/>
    </source>
</evidence>
<keyword evidence="4" id="KW-0808">Transferase</keyword>
<accession>A0A3N5ZAX4</accession>
<dbReference type="Pfam" id="PF00512">
    <property type="entry name" value="HisKA"/>
    <property type="match status" value="1"/>
</dbReference>
<gene>
    <name evidence="11" type="ORF">DRW07_02740</name>
</gene>
<organism evidence="11 12">
    <name type="scientific">Alteromonas sediminis</name>
    <dbReference type="NCBI Taxonomy" id="2259342"/>
    <lineage>
        <taxon>Bacteria</taxon>
        <taxon>Pseudomonadati</taxon>
        <taxon>Pseudomonadota</taxon>
        <taxon>Gammaproteobacteria</taxon>
        <taxon>Alteromonadales</taxon>
        <taxon>Alteromonadaceae</taxon>
        <taxon>Alteromonas/Salinimonas group</taxon>
        <taxon>Alteromonas</taxon>
    </lineage>
</organism>
<dbReference type="InterPro" id="IPR000700">
    <property type="entry name" value="PAS-assoc_C"/>
</dbReference>
<dbReference type="InterPro" id="IPR011006">
    <property type="entry name" value="CheY-like_superfamily"/>
</dbReference>
<keyword evidence="5 11" id="KW-0418">Kinase</keyword>
<feature type="domain" description="Histidine kinase" evidence="7">
    <location>
        <begin position="384"/>
        <end position="595"/>
    </location>
</feature>
<dbReference type="SUPFAM" id="SSF47384">
    <property type="entry name" value="Homodimeric domain of signal transducing histidine kinase"/>
    <property type="match status" value="1"/>
</dbReference>
<evidence type="ECO:0000259" key="9">
    <source>
        <dbReference type="PROSITE" id="PS50112"/>
    </source>
</evidence>
<name>A0A3N5ZAX4_9ALTE</name>
<dbReference type="InterPro" id="IPR000014">
    <property type="entry name" value="PAS"/>
</dbReference>
<evidence type="ECO:0000313" key="12">
    <source>
        <dbReference type="Proteomes" id="UP000275281"/>
    </source>
</evidence>
<dbReference type="PROSITE" id="PS50109">
    <property type="entry name" value="HIS_KIN"/>
    <property type="match status" value="1"/>
</dbReference>
<dbReference type="Pfam" id="PF08448">
    <property type="entry name" value="PAS_4"/>
    <property type="match status" value="1"/>
</dbReference>
<dbReference type="Gene3D" id="1.10.287.130">
    <property type="match status" value="1"/>
</dbReference>
<dbReference type="SUPFAM" id="SSF52172">
    <property type="entry name" value="CheY-like"/>
    <property type="match status" value="1"/>
</dbReference>
<dbReference type="InterPro" id="IPR001789">
    <property type="entry name" value="Sig_transdc_resp-reg_receiver"/>
</dbReference>
<dbReference type="AlphaFoldDB" id="A0A3N5ZAX4"/>
<dbReference type="SMART" id="SM00086">
    <property type="entry name" value="PAC"/>
    <property type="match status" value="2"/>
</dbReference>
<feature type="domain" description="Response regulatory" evidence="8">
    <location>
        <begin position="616"/>
        <end position="730"/>
    </location>
</feature>
<dbReference type="PANTHER" id="PTHR43304">
    <property type="entry name" value="PHYTOCHROME-LIKE PROTEIN CPH1"/>
    <property type="match status" value="1"/>
</dbReference>
<dbReference type="InterPro" id="IPR052162">
    <property type="entry name" value="Sensor_kinase/Photoreceptor"/>
</dbReference>
<dbReference type="SMART" id="SM00091">
    <property type="entry name" value="PAS"/>
    <property type="match status" value="2"/>
</dbReference>
<dbReference type="PROSITE" id="PS50110">
    <property type="entry name" value="RESPONSE_REGULATORY"/>
    <property type="match status" value="1"/>
</dbReference>
<dbReference type="InterPro" id="IPR036097">
    <property type="entry name" value="HisK_dim/P_sf"/>
</dbReference>
<keyword evidence="3 6" id="KW-0597">Phosphoprotein</keyword>
<sequence length="731" mass="81474">MEHTDSASINLVPSPILVVDITGHIRLINDYLSEVFLYAPHDLIGKPISAFIPELEQNSVTSDNSFWLQSPNSTTKRVFTAYKKNKQPVAVELFVNRTQFEIIVLVTDVTRREAAIESLNISQSINKTATWYYDLLSEQVWWSPELFRIFGLPVSEHAPPYETHHKLFTPSSWQLLQPAVANAAERGTPYELELELNSKGDDRRFAVARCEPILDDAGRVTRLVGTFQDVSTLKEAKLALEETALRLNESIVAGGIALWDWNLVTNEARFSDEYKRQLGYEAHEINDSYAEWERRVHPEDLEETLQKIANVTDDGQRTYEAVFRMQHKNGDYRWIMSHATSFLNEEGKPVRLLGSHTDITDRIELQNKLKEAQKMEALGQLAGGVAHDFNNQLSSIMGFAELISASNDLDSSKTYVGKIIACAENASNLTRQLLAFSRQDKTEFKPLDLHKLISDTIDIISHSIDKRISIDLRLNASLHIVKGDYALLQNALLNLGLNARDAMPKGGTIFIQTETIPTATGKGLHVIFSDTGCGIKKEDLNKIFTPFFTTKAVGKGTGLGLASAYGTIENMGGNIKVTSTVGEGTRFDIDLPVYDSTVPTEQTTPCQDAQPDRKRKILLVDDEAMIRELCAEFLDSLGHEALLAKDGEDAIELFKHNVVDLVILDMIMPKLDGKQTYLALKAIDSSVKAIVASGFMAENSESELLSMGVIDIIKKPYRLAELNACINKVLS</sequence>
<evidence type="ECO:0000259" key="10">
    <source>
        <dbReference type="PROSITE" id="PS50113"/>
    </source>
</evidence>
<dbReference type="CDD" id="cd00130">
    <property type="entry name" value="PAS"/>
    <property type="match status" value="2"/>
</dbReference>
<dbReference type="PROSITE" id="PS50113">
    <property type="entry name" value="PAC"/>
    <property type="match status" value="2"/>
</dbReference>
<feature type="domain" description="PAC" evidence="10">
    <location>
        <begin position="190"/>
        <end position="242"/>
    </location>
</feature>
<evidence type="ECO:0000259" key="8">
    <source>
        <dbReference type="PROSITE" id="PS50110"/>
    </source>
</evidence>
<dbReference type="NCBIfam" id="TIGR00229">
    <property type="entry name" value="sensory_box"/>
    <property type="match status" value="1"/>
</dbReference>
<dbReference type="Pfam" id="PF00072">
    <property type="entry name" value="Response_reg"/>
    <property type="match status" value="1"/>
</dbReference>
<evidence type="ECO:0000256" key="5">
    <source>
        <dbReference type="ARBA" id="ARBA00022777"/>
    </source>
</evidence>
<dbReference type="GO" id="GO:0000155">
    <property type="term" value="F:phosphorelay sensor kinase activity"/>
    <property type="evidence" value="ECO:0007669"/>
    <property type="project" value="InterPro"/>
</dbReference>
<keyword evidence="12" id="KW-1185">Reference proteome</keyword>
<protein>
    <recommendedName>
        <fullName evidence="2">histidine kinase</fullName>
        <ecNumber evidence="2">2.7.13.3</ecNumber>
    </recommendedName>
</protein>
<dbReference type="EMBL" id="RPOK01000001">
    <property type="protein sequence ID" value="RPJ68344.1"/>
    <property type="molecule type" value="Genomic_DNA"/>
</dbReference>
<dbReference type="SMART" id="SM00388">
    <property type="entry name" value="HisKA"/>
    <property type="match status" value="1"/>
</dbReference>
<dbReference type="OrthoDB" id="7991996at2"/>
<comment type="caution">
    <text evidence="11">The sequence shown here is derived from an EMBL/GenBank/DDBJ whole genome shotgun (WGS) entry which is preliminary data.</text>
</comment>
<dbReference type="SMART" id="SM00387">
    <property type="entry name" value="HATPase_c"/>
    <property type="match status" value="1"/>
</dbReference>
<dbReference type="InterPro" id="IPR003661">
    <property type="entry name" value="HisK_dim/P_dom"/>
</dbReference>
<dbReference type="InterPro" id="IPR003594">
    <property type="entry name" value="HATPase_dom"/>
</dbReference>
<dbReference type="InterPro" id="IPR035965">
    <property type="entry name" value="PAS-like_dom_sf"/>
</dbReference>
<dbReference type="CDD" id="cd00156">
    <property type="entry name" value="REC"/>
    <property type="match status" value="1"/>
</dbReference>
<evidence type="ECO:0000256" key="3">
    <source>
        <dbReference type="ARBA" id="ARBA00022553"/>
    </source>
</evidence>
<evidence type="ECO:0000256" key="4">
    <source>
        <dbReference type="ARBA" id="ARBA00022679"/>
    </source>
</evidence>
<dbReference type="EC" id="2.7.13.3" evidence="2"/>
<proteinExistence type="predicted"/>
<comment type="catalytic activity">
    <reaction evidence="1">
        <text>ATP + protein L-histidine = ADP + protein N-phospho-L-histidine.</text>
        <dbReference type="EC" id="2.7.13.3"/>
    </reaction>
</comment>
<dbReference type="SUPFAM" id="SSF55874">
    <property type="entry name" value="ATPase domain of HSP90 chaperone/DNA topoisomerase II/histidine kinase"/>
    <property type="match status" value="1"/>
</dbReference>
<dbReference type="SMART" id="SM00448">
    <property type="entry name" value="REC"/>
    <property type="match status" value="1"/>
</dbReference>
<reference evidence="11 12" key="1">
    <citation type="submission" date="2018-11" db="EMBL/GenBank/DDBJ databases">
        <authorList>
            <person name="Ye M.-Q."/>
            <person name="Du Z.-J."/>
        </authorList>
    </citation>
    <scope>NUCLEOTIDE SEQUENCE [LARGE SCALE GENOMIC DNA]</scope>
    <source>
        <strain evidence="11 12">U0105</strain>
    </source>
</reference>
<dbReference type="Pfam" id="PF08447">
    <property type="entry name" value="PAS_3"/>
    <property type="match status" value="2"/>
</dbReference>
<feature type="domain" description="PAC" evidence="10">
    <location>
        <begin position="319"/>
        <end position="371"/>
    </location>
</feature>
<dbReference type="Gene3D" id="3.40.50.2300">
    <property type="match status" value="1"/>
</dbReference>
<dbReference type="InterPro" id="IPR001610">
    <property type="entry name" value="PAC"/>
</dbReference>
<evidence type="ECO:0000256" key="1">
    <source>
        <dbReference type="ARBA" id="ARBA00000085"/>
    </source>
</evidence>
<dbReference type="InterPro" id="IPR036890">
    <property type="entry name" value="HATPase_C_sf"/>
</dbReference>